<protein>
    <recommendedName>
        <fullName evidence="3 10">Quinolinate synthase</fullName>
        <ecNumber evidence="3 10">2.5.1.72</ecNumber>
    </recommendedName>
</protein>
<dbReference type="EMBL" id="WJBB01000017">
    <property type="protein sequence ID" value="MBC3797915.1"/>
    <property type="molecule type" value="Genomic_DNA"/>
</dbReference>
<evidence type="ECO:0000313" key="11">
    <source>
        <dbReference type="EMBL" id="MBC3797915.1"/>
    </source>
</evidence>
<comment type="pathway">
    <text evidence="2">Cofactor biosynthesis; NAD(+) biosynthesis; quinolinate from iminoaspartate: step 1/1.</text>
</comment>
<evidence type="ECO:0000256" key="5">
    <source>
        <dbReference type="ARBA" id="ARBA00022642"/>
    </source>
</evidence>
<dbReference type="EC" id="2.5.1.72" evidence="3 10"/>
<evidence type="ECO:0000256" key="6">
    <source>
        <dbReference type="ARBA" id="ARBA00022679"/>
    </source>
</evidence>
<evidence type="ECO:0000256" key="7">
    <source>
        <dbReference type="ARBA" id="ARBA00022723"/>
    </source>
</evidence>
<keyword evidence="9" id="KW-0411">Iron-sulfur</keyword>
<dbReference type="Gene3D" id="3.40.50.10800">
    <property type="entry name" value="NadA-like"/>
    <property type="match status" value="3"/>
</dbReference>
<keyword evidence="6" id="KW-0808">Transferase</keyword>
<keyword evidence="8" id="KW-0408">Iron</keyword>
<accession>A0ABR6WN80</accession>
<evidence type="ECO:0000256" key="10">
    <source>
        <dbReference type="NCBIfam" id="TIGR00550"/>
    </source>
</evidence>
<keyword evidence="12" id="KW-1185">Reference proteome</keyword>
<comment type="cofactor">
    <cofactor evidence="1">
        <name>[4Fe-4S] cluster</name>
        <dbReference type="ChEBI" id="CHEBI:49883"/>
    </cofactor>
</comment>
<dbReference type="InterPro" id="IPR003473">
    <property type="entry name" value="NadA"/>
</dbReference>
<dbReference type="InterPro" id="IPR036094">
    <property type="entry name" value="NadA_sf"/>
</dbReference>
<gene>
    <name evidence="11" type="primary">nadA</name>
    <name evidence="11" type="ORF">GH807_12760</name>
</gene>
<reference evidence="11 12" key="1">
    <citation type="journal article" date="2020" name="mSystems">
        <title>Defining Genomic and Predicted Metabolic Features of the Acetobacterium Genus.</title>
        <authorList>
            <person name="Ross D.E."/>
            <person name="Marshall C.W."/>
            <person name="Gulliver D."/>
            <person name="May H.D."/>
            <person name="Norman R.S."/>
        </authorList>
    </citation>
    <scope>NUCLEOTIDE SEQUENCE [LARGE SCALE GENOMIC DNA]</scope>
    <source>
        <strain evidence="11 12">DSM 9173</strain>
    </source>
</reference>
<comment type="caution">
    <text evidence="11">The sequence shown here is derived from an EMBL/GenBank/DDBJ whole genome shotgun (WGS) entry which is preliminary data.</text>
</comment>
<dbReference type="RefSeq" id="WP_148605801.1">
    <property type="nucleotide sequence ID" value="NZ_RXYB01000025.1"/>
</dbReference>
<evidence type="ECO:0000313" key="12">
    <source>
        <dbReference type="Proteomes" id="UP000653358"/>
    </source>
</evidence>
<evidence type="ECO:0000256" key="8">
    <source>
        <dbReference type="ARBA" id="ARBA00023004"/>
    </source>
</evidence>
<evidence type="ECO:0000256" key="1">
    <source>
        <dbReference type="ARBA" id="ARBA00001966"/>
    </source>
</evidence>
<dbReference type="Proteomes" id="UP000653358">
    <property type="component" value="Unassembled WGS sequence"/>
</dbReference>
<organism evidence="11 12">
    <name type="scientific">Acetobacterium tundrae</name>
    <dbReference type="NCBI Taxonomy" id="132932"/>
    <lineage>
        <taxon>Bacteria</taxon>
        <taxon>Bacillati</taxon>
        <taxon>Bacillota</taxon>
        <taxon>Clostridia</taxon>
        <taxon>Eubacteriales</taxon>
        <taxon>Eubacteriaceae</taxon>
        <taxon>Acetobacterium</taxon>
    </lineage>
</organism>
<evidence type="ECO:0000256" key="2">
    <source>
        <dbReference type="ARBA" id="ARBA00005065"/>
    </source>
</evidence>
<keyword evidence="5" id="KW-0662">Pyridine nucleotide biosynthesis</keyword>
<dbReference type="SUPFAM" id="SSF142754">
    <property type="entry name" value="NadA-like"/>
    <property type="match status" value="1"/>
</dbReference>
<keyword evidence="4" id="KW-0004">4Fe-4S</keyword>
<dbReference type="Pfam" id="PF02445">
    <property type="entry name" value="NadA"/>
    <property type="match status" value="1"/>
</dbReference>
<name>A0ABR6WN80_9FIRM</name>
<keyword evidence="7" id="KW-0479">Metal-binding</keyword>
<dbReference type="NCBIfam" id="TIGR00550">
    <property type="entry name" value="nadA"/>
    <property type="match status" value="1"/>
</dbReference>
<dbReference type="PANTHER" id="PTHR30573:SF0">
    <property type="entry name" value="QUINOLINATE SYNTHASE, CHLOROPLASTIC"/>
    <property type="match status" value="1"/>
</dbReference>
<evidence type="ECO:0000256" key="9">
    <source>
        <dbReference type="ARBA" id="ARBA00023014"/>
    </source>
</evidence>
<evidence type="ECO:0000256" key="4">
    <source>
        <dbReference type="ARBA" id="ARBA00022485"/>
    </source>
</evidence>
<evidence type="ECO:0000256" key="3">
    <source>
        <dbReference type="ARBA" id="ARBA00012669"/>
    </source>
</evidence>
<proteinExistence type="predicted"/>
<dbReference type="NCBIfam" id="NF006878">
    <property type="entry name" value="PRK09375.1-2"/>
    <property type="match status" value="1"/>
</dbReference>
<dbReference type="PANTHER" id="PTHR30573">
    <property type="entry name" value="QUINOLINATE SYNTHETASE A"/>
    <property type="match status" value="1"/>
</dbReference>
<sequence length="302" mass="33716">MESVLSKIERLKNEKDAVILAHYYVNDDIQAIADYVGDSYYLSKVAVEVPQKVIVFCGVTFMGESAKILNPGKTVIMPEAGADCPMAHMASIEKIKDVREKQDDLAVVCYINSTAEIKKYVDVCVTSSNALKIIKALPQKNIYFVPDENLGRYVASMIPEKNFIFNDGFCHVHDEIMIDEIEEAKAAHPKAKVLVHPECTMVVIASADYVGSTSGIIDYATDSDAEEFIIGTEIGILYQLKKKNPTKKFYTVNSAQVCPNMKKITLKKVAFALDRMINQVEIDEETRIKAVKSLEKMLELSK</sequence>